<evidence type="ECO:0000256" key="1">
    <source>
        <dbReference type="SAM" id="MobiDB-lite"/>
    </source>
</evidence>
<accession>F7ATC3</accession>
<dbReference type="AlphaFoldDB" id="F7ATC3"/>
<evidence type="ECO:0000256" key="2">
    <source>
        <dbReference type="SAM" id="Phobius"/>
    </source>
</evidence>
<keyword evidence="4" id="KW-1185">Reference proteome</keyword>
<evidence type="ECO:0000313" key="3">
    <source>
        <dbReference type="Ensembl" id="ENSCINP00000009329.3"/>
    </source>
</evidence>
<reference evidence="3" key="4">
    <citation type="submission" date="2025-09" db="UniProtKB">
        <authorList>
            <consortium name="Ensembl"/>
        </authorList>
    </citation>
    <scope>IDENTIFICATION</scope>
</reference>
<dbReference type="EMBL" id="EAAA01002644">
    <property type="status" value="NOT_ANNOTATED_CDS"/>
    <property type="molecule type" value="Genomic_DNA"/>
</dbReference>
<feature type="region of interest" description="Disordered" evidence="1">
    <location>
        <begin position="71"/>
        <end position="90"/>
    </location>
</feature>
<keyword evidence="2" id="KW-1133">Transmembrane helix</keyword>
<dbReference type="HOGENOM" id="CLU_2054898_0_0_1"/>
<reference evidence="3" key="2">
    <citation type="journal article" date="2008" name="Genome Biol.">
        <title>Improved genome assembly and evidence-based global gene model set for the chordate Ciona intestinalis: new insight into intron and operon populations.</title>
        <authorList>
            <person name="Satou Y."/>
            <person name="Mineta K."/>
            <person name="Ogasawara M."/>
            <person name="Sasakura Y."/>
            <person name="Shoguchi E."/>
            <person name="Ueno K."/>
            <person name="Yamada L."/>
            <person name="Matsumoto J."/>
            <person name="Wasserscheid J."/>
            <person name="Dewar K."/>
            <person name="Wiley G.B."/>
            <person name="Macmil S.L."/>
            <person name="Roe B.A."/>
            <person name="Zeller R.W."/>
            <person name="Hastings K.E."/>
            <person name="Lemaire P."/>
            <person name="Lindquist E."/>
            <person name="Endo T."/>
            <person name="Hotta K."/>
            <person name="Inaba K."/>
        </authorList>
    </citation>
    <scope>NUCLEOTIDE SEQUENCE [LARGE SCALE GENOMIC DNA]</scope>
    <source>
        <strain evidence="3">wild type</strain>
    </source>
</reference>
<keyword evidence="2" id="KW-0472">Membrane</keyword>
<protein>
    <submittedName>
        <fullName evidence="3">Uncharacterized protein</fullName>
    </submittedName>
</protein>
<evidence type="ECO:0000313" key="4">
    <source>
        <dbReference type="Proteomes" id="UP000008144"/>
    </source>
</evidence>
<dbReference type="InParanoid" id="F7ATC3"/>
<dbReference type="Proteomes" id="UP000008144">
    <property type="component" value="Chromosome 8"/>
</dbReference>
<feature type="transmembrane region" description="Helical" evidence="2">
    <location>
        <begin position="33"/>
        <end position="55"/>
    </location>
</feature>
<sequence length="120" mass="13028">MNATSALGIGTDVNTLDTTVARNQNGLPALTTAVTTGVVLFIVVFALLVGAALYFQLRKQREMAAVFSEHADPSVQSKLKHENENNTENTAKLQVQSLYPKLEPQNNVVSGRNVKNDQKC</sequence>
<proteinExistence type="predicted"/>
<name>F7ATC3_CIOIN</name>
<dbReference type="Ensembl" id="ENSCINT00000009329.3">
    <property type="protein sequence ID" value="ENSCINP00000009329.3"/>
    <property type="gene ID" value="ENSCING00000004514.3"/>
</dbReference>
<organism evidence="3 4">
    <name type="scientific">Ciona intestinalis</name>
    <name type="common">Transparent sea squirt</name>
    <name type="synonym">Ascidia intestinalis</name>
    <dbReference type="NCBI Taxonomy" id="7719"/>
    <lineage>
        <taxon>Eukaryota</taxon>
        <taxon>Metazoa</taxon>
        <taxon>Chordata</taxon>
        <taxon>Tunicata</taxon>
        <taxon>Ascidiacea</taxon>
        <taxon>Phlebobranchia</taxon>
        <taxon>Cionidae</taxon>
        <taxon>Ciona</taxon>
    </lineage>
</organism>
<reference evidence="3" key="3">
    <citation type="submission" date="2025-08" db="UniProtKB">
        <authorList>
            <consortium name="Ensembl"/>
        </authorList>
    </citation>
    <scope>IDENTIFICATION</scope>
</reference>
<reference evidence="4" key="1">
    <citation type="journal article" date="2002" name="Science">
        <title>The draft genome of Ciona intestinalis: insights into chordate and vertebrate origins.</title>
        <authorList>
            <person name="Dehal P."/>
            <person name="Satou Y."/>
            <person name="Campbell R.K."/>
            <person name="Chapman J."/>
            <person name="Degnan B."/>
            <person name="De Tomaso A."/>
            <person name="Davidson B."/>
            <person name="Di Gregorio A."/>
            <person name="Gelpke M."/>
            <person name="Goodstein D.M."/>
            <person name="Harafuji N."/>
            <person name="Hastings K.E."/>
            <person name="Ho I."/>
            <person name="Hotta K."/>
            <person name="Huang W."/>
            <person name="Kawashima T."/>
            <person name="Lemaire P."/>
            <person name="Martinez D."/>
            <person name="Meinertzhagen I.A."/>
            <person name="Necula S."/>
            <person name="Nonaka M."/>
            <person name="Putnam N."/>
            <person name="Rash S."/>
            <person name="Saiga H."/>
            <person name="Satake M."/>
            <person name="Terry A."/>
            <person name="Yamada L."/>
            <person name="Wang H.G."/>
            <person name="Awazu S."/>
            <person name="Azumi K."/>
            <person name="Boore J."/>
            <person name="Branno M."/>
            <person name="Chin-Bow S."/>
            <person name="DeSantis R."/>
            <person name="Doyle S."/>
            <person name="Francino P."/>
            <person name="Keys D.N."/>
            <person name="Haga S."/>
            <person name="Hayashi H."/>
            <person name="Hino K."/>
            <person name="Imai K.S."/>
            <person name="Inaba K."/>
            <person name="Kano S."/>
            <person name="Kobayashi K."/>
            <person name="Kobayashi M."/>
            <person name="Lee B.I."/>
            <person name="Makabe K.W."/>
            <person name="Manohar C."/>
            <person name="Matassi G."/>
            <person name="Medina M."/>
            <person name="Mochizuki Y."/>
            <person name="Mount S."/>
            <person name="Morishita T."/>
            <person name="Miura S."/>
            <person name="Nakayama A."/>
            <person name="Nishizaka S."/>
            <person name="Nomoto H."/>
            <person name="Ohta F."/>
            <person name="Oishi K."/>
            <person name="Rigoutsos I."/>
            <person name="Sano M."/>
            <person name="Sasaki A."/>
            <person name="Sasakura Y."/>
            <person name="Shoguchi E."/>
            <person name="Shin-i T."/>
            <person name="Spagnuolo A."/>
            <person name="Stainier D."/>
            <person name="Suzuki M.M."/>
            <person name="Tassy O."/>
            <person name="Takatori N."/>
            <person name="Tokuoka M."/>
            <person name="Yagi K."/>
            <person name="Yoshizaki F."/>
            <person name="Wada S."/>
            <person name="Zhang C."/>
            <person name="Hyatt P.D."/>
            <person name="Larimer F."/>
            <person name="Detter C."/>
            <person name="Doggett N."/>
            <person name="Glavina T."/>
            <person name="Hawkins T."/>
            <person name="Richardson P."/>
            <person name="Lucas S."/>
            <person name="Kohara Y."/>
            <person name="Levine M."/>
            <person name="Satoh N."/>
            <person name="Rokhsar D.S."/>
        </authorList>
    </citation>
    <scope>NUCLEOTIDE SEQUENCE [LARGE SCALE GENOMIC DNA]</scope>
</reference>
<keyword evidence="2" id="KW-0812">Transmembrane</keyword>